<dbReference type="GO" id="GO:0008168">
    <property type="term" value="F:methyltransferase activity"/>
    <property type="evidence" value="ECO:0007669"/>
    <property type="project" value="UniProtKB-KW"/>
</dbReference>
<evidence type="ECO:0000259" key="1">
    <source>
        <dbReference type="Pfam" id="PF13649"/>
    </source>
</evidence>
<dbReference type="HOGENOM" id="CLU_069129_7_2_7"/>
<protein>
    <submittedName>
        <fullName evidence="2">Methyltransferase type 11</fullName>
    </submittedName>
</protein>
<dbReference type="EMBL" id="CP000112">
    <property type="protein sequence ID" value="ABB38047.1"/>
    <property type="molecule type" value="Genomic_DNA"/>
</dbReference>
<evidence type="ECO:0000313" key="3">
    <source>
        <dbReference type="Proteomes" id="UP000002710"/>
    </source>
</evidence>
<gene>
    <name evidence="2" type="ordered locus">Dde_1246</name>
</gene>
<dbReference type="InterPro" id="IPR029063">
    <property type="entry name" value="SAM-dependent_MTases_sf"/>
</dbReference>
<feature type="domain" description="Methyltransferase" evidence="1">
    <location>
        <begin position="40"/>
        <end position="124"/>
    </location>
</feature>
<sequence length="253" mass="28077">MQNKYGALAAMVYHADKPVGRSFGDVEFYLERLDGVCGPVLEPAVGNGRFLIPLLEAGHTVYGFDASSHMLDICKQEISIRNLADNVSMQRFDDFCYSEKFSAAVIPAGSIQLITSPDECLMFLKRLKGGLSSSGKVIIDTDSLACMVDPGPETRMWNLGDEILTLTESRVRTNYLHQTTVSLLKYEHWRSGQLVSSEMDVFMLRFWGVFEFQSLLIQAGFKNISVTLDYGTPFLRESGDAASGNVITFEALV</sequence>
<dbReference type="Gene3D" id="3.40.50.150">
    <property type="entry name" value="Vaccinia Virus protein VP39"/>
    <property type="match status" value="1"/>
</dbReference>
<accession>Q312U9</accession>
<dbReference type="RefSeq" id="WP_011367249.1">
    <property type="nucleotide sequence ID" value="NC_007519.1"/>
</dbReference>
<dbReference type="eggNOG" id="COG1041">
    <property type="taxonomic scope" value="Bacteria"/>
</dbReference>
<keyword evidence="2" id="KW-0808">Transferase</keyword>
<dbReference type="AlphaFoldDB" id="Q312U9"/>
<keyword evidence="3" id="KW-1185">Reference proteome</keyword>
<evidence type="ECO:0000313" key="2">
    <source>
        <dbReference type="EMBL" id="ABB38047.1"/>
    </source>
</evidence>
<dbReference type="SUPFAM" id="SSF53335">
    <property type="entry name" value="S-adenosyl-L-methionine-dependent methyltransferases"/>
    <property type="match status" value="1"/>
</dbReference>
<keyword evidence="2" id="KW-0489">Methyltransferase</keyword>
<name>Q312U9_OLEA2</name>
<dbReference type="Pfam" id="PF13649">
    <property type="entry name" value="Methyltransf_25"/>
    <property type="match status" value="1"/>
</dbReference>
<dbReference type="GO" id="GO:0032259">
    <property type="term" value="P:methylation"/>
    <property type="evidence" value="ECO:0007669"/>
    <property type="project" value="UniProtKB-KW"/>
</dbReference>
<proteinExistence type="predicted"/>
<dbReference type="Proteomes" id="UP000002710">
    <property type="component" value="Chromosome"/>
</dbReference>
<dbReference type="KEGG" id="dde:Dde_1246"/>
<organism evidence="2 3">
    <name type="scientific">Oleidesulfovibrio alaskensis (strain ATCC BAA-1058 / DSM 17464 / G20)</name>
    <name type="common">Desulfovibrio alaskensis</name>
    <dbReference type="NCBI Taxonomy" id="207559"/>
    <lineage>
        <taxon>Bacteria</taxon>
        <taxon>Pseudomonadati</taxon>
        <taxon>Thermodesulfobacteriota</taxon>
        <taxon>Desulfovibrionia</taxon>
        <taxon>Desulfovibrionales</taxon>
        <taxon>Desulfovibrionaceae</taxon>
        <taxon>Oleidesulfovibrio</taxon>
    </lineage>
</organism>
<reference evidence="2 3" key="1">
    <citation type="journal article" date="2011" name="J. Bacteriol.">
        <title>Complete genome sequence and updated annotation of Desulfovibrio alaskensis G20.</title>
        <authorList>
            <person name="Hauser L.J."/>
            <person name="Land M.L."/>
            <person name="Brown S.D."/>
            <person name="Larimer F."/>
            <person name="Keller K.L."/>
            <person name="Rapp-Giles B.J."/>
            <person name="Price M.N."/>
            <person name="Lin M."/>
            <person name="Bruce D.C."/>
            <person name="Detter J.C."/>
            <person name="Tapia R."/>
            <person name="Han C.S."/>
            <person name="Goodwin L.A."/>
            <person name="Cheng J.F."/>
            <person name="Pitluck S."/>
            <person name="Copeland A."/>
            <person name="Lucas S."/>
            <person name="Nolan M."/>
            <person name="Lapidus A.L."/>
            <person name="Palumbo A.V."/>
            <person name="Wall J.D."/>
        </authorList>
    </citation>
    <scope>NUCLEOTIDE SEQUENCE [LARGE SCALE GENOMIC DNA]</scope>
    <source>
        <strain evidence="3">ATCC BAA 1058 / DSM 17464 / G20</strain>
    </source>
</reference>
<dbReference type="Gene3D" id="2.20.130.10">
    <property type="entry name" value="CAC2371-like domains"/>
    <property type="match status" value="1"/>
</dbReference>
<dbReference type="STRING" id="207559.Dde_1246"/>
<dbReference type="InterPro" id="IPR041698">
    <property type="entry name" value="Methyltransf_25"/>
</dbReference>